<evidence type="ECO:0000259" key="1">
    <source>
        <dbReference type="Pfam" id="PF08386"/>
    </source>
</evidence>
<feature type="domain" description="Peptidase S33 tripeptidyl aminopeptidase-like C-terminal" evidence="1">
    <location>
        <begin position="181"/>
        <end position="220"/>
    </location>
</feature>
<dbReference type="STRING" id="909613.UO65_6205"/>
<dbReference type="EMBL" id="AYXG01000240">
    <property type="protein sequence ID" value="EWC58525.1"/>
    <property type="molecule type" value="Genomic_DNA"/>
</dbReference>
<evidence type="ECO:0000313" key="3">
    <source>
        <dbReference type="Proteomes" id="UP000019277"/>
    </source>
</evidence>
<accession>W7ICN6</accession>
<dbReference type="Proteomes" id="UP000019277">
    <property type="component" value="Unassembled WGS sequence"/>
</dbReference>
<dbReference type="RefSeq" id="WP_233427904.1">
    <property type="nucleotide sequence ID" value="NZ_AYXG01000240.1"/>
</dbReference>
<evidence type="ECO:0000313" key="2">
    <source>
        <dbReference type="EMBL" id="EWC58525.1"/>
    </source>
</evidence>
<dbReference type="AlphaFoldDB" id="W7ICN6"/>
<keyword evidence="2" id="KW-0378">Hydrolase</keyword>
<comment type="caution">
    <text evidence="2">The sequence shown here is derived from an EMBL/GenBank/DDBJ whole genome shotgun (WGS) entry which is preliminary data.</text>
</comment>
<dbReference type="InterPro" id="IPR029058">
    <property type="entry name" value="AB_hydrolase_fold"/>
</dbReference>
<sequence>MILARSYGTGDPRTLVVPGLGATAGEARVPASGLPGTRTVLTLPSHADNTDAPPGYWHYATLARDVAAVLGGTRQAVGVSLGAAALCALVAADPTALDRLVLLLPGALSKPRPAPSAALVLAMADAADADDRAGLRALVAPTVPPGTGSYVDDRTTALLRLGPALRAVATEVPVPDPAALADVRAQVLVVAATGDPVHPAEVAEEAANAFPRAELVRYDSPAPLVTHRRELRARLSGFLGRPD</sequence>
<dbReference type="GO" id="GO:0016787">
    <property type="term" value="F:hydrolase activity"/>
    <property type="evidence" value="ECO:0007669"/>
    <property type="project" value="UniProtKB-KW"/>
</dbReference>
<dbReference type="eggNOG" id="COG1647">
    <property type="taxonomic scope" value="Bacteria"/>
</dbReference>
<dbReference type="Pfam" id="PF08386">
    <property type="entry name" value="Abhydrolase_4"/>
    <property type="match status" value="1"/>
</dbReference>
<accession>A0A8E2X3U1</accession>
<keyword evidence="3" id="KW-1185">Reference proteome</keyword>
<proteinExistence type="predicted"/>
<reference evidence="2 3" key="1">
    <citation type="journal article" date="2014" name="Genome Announc.">
        <title>Draft Genome Sequence of the Antitrypanosomally Active Sponge-Associated Bacterium Actinokineospora sp. Strain EG49.</title>
        <authorList>
            <person name="Harjes J."/>
            <person name="Ryu T."/>
            <person name="Abdelmohsen U.R."/>
            <person name="Moitinho-Silva L."/>
            <person name="Horn H."/>
            <person name="Ravasi T."/>
            <person name="Hentschel U."/>
        </authorList>
    </citation>
    <scope>NUCLEOTIDE SEQUENCE [LARGE SCALE GENOMIC DNA]</scope>
    <source>
        <strain evidence="2 3">EG49</strain>
    </source>
</reference>
<protein>
    <submittedName>
        <fullName evidence="2">Alpha/beta hydrolase fold</fullName>
    </submittedName>
</protein>
<gene>
    <name evidence="2" type="ORF">UO65_6205</name>
</gene>
<dbReference type="InterPro" id="IPR013595">
    <property type="entry name" value="Pept_S33_TAP-like_C"/>
</dbReference>
<dbReference type="SUPFAM" id="SSF53474">
    <property type="entry name" value="alpha/beta-Hydrolases"/>
    <property type="match status" value="1"/>
</dbReference>
<organism evidence="2 3">
    <name type="scientific">Actinokineospora spheciospongiae</name>
    <dbReference type="NCBI Taxonomy" id="909613"/>
    <lineage>
        <taxon>Bacteria</taxon>
        <taxon>Bacillati</taxon>
        <taxon>Actinomycetota</taxon>
        <taxon>Actinomycetes</taxon>
        <taxon>Pseudonocardiales</taxon>
        <taxon>Pseudonocardiaceae</taxon>
        <taxon>Actinokineospora</taxon>
    </lineage>
</organism>
<dbReference type="Gene3D" id="3.40.50.1820">
    <property type="entry name" value="alpha/beta hydrolase"/>
    <property type="match status" value="1"/>
</dbReference>
<name>W7ICN6_9PSEU</name>